<dbReference type="OrthoDB" id="10263760at2759"/>
<evidence type="ECO:0000256" key="7">
    <source>
        <dbReference type="RuleBase" id="RU000437"/>
    </source>
</evidence>
<feature type="binding site" evidence="6">
    <location>
        <position position="123"/>
    </location>
    <ligand>
        <name>NAD(+)</name>
        <dbReference type="ChEBI" id="CHEBI:57540"/>
    </ligand>
</feature>
<keyword evidence="3 6" id="KW-0520">NAD</keyword>
<sequence length="381" mass="42393">MRARFRAWRCFGNVILTIQKRSAHNTARKVAIVGSGNWGTTIARVIGSNVARKPDMFHREVQMYVFDSVLDDGRRLTDVINTDHVNVKNLPGHVIPPNVVANPDLQDSVKDADILVFNLPPMFLEETCAQIKGKIKENVLAISMIKGLDHSKKGLHLISSQIKEILEIPDISVMMGANIAEEVANEMFSESTIGSKSFESGRIFKELLSKPYFKINVVKDVEAVEFCGAFKNCIALGAGIIDGLGYQNNTKAAVIRIGLEEAYEFSRVFLPGSKMATFFESCGIADFIVTCYGGKHRLVGEAFVKTGKKLNDLEAVVPELRHRKLPGPDTLEAVYELIEAKNLENKFPLITSLYRVFFKEGSANDIITVLQSHEEFPEIMK</sequence>
<dbReference type="InterPro" id="IPR008927">
    <property type="entry name" value="6-PGluconate_DH-like_C_sf"/>
</dbReference>
<dbReference type="InterPro" id="IPR006168">
    <property type="entry name" value="G3P_DH_NAD-dep"/>
</dbReference>
<comment type="catalytic activity">
    <reaction evidence="4 8">
        <text>sn-glycerol 3-phosphate + NAD(+) = dihydroxyacetone phosphate + NADH + H(+)</text>
        <dbReference type="Rhea" id="RHEA:11092"/>
        <dbReference type="ChEBI" id="CHEBI:15378"/>
        <dbReference type="ChEBI" id="CHEBI:57540"/>
        <dbReference type="ChEBI" id="CHEBI:57597"/>
        <dbReference type="ChEBI" id="CHEBI:57642"/>
        <dbReference type="ChEBI" id="CHEBI:57945"/>
        <dbReference type="EC" id="1.1.1.8"/>
    </reaction>
</comment>
<dbReference type="InterPro" id="IPR036291">
    <property type="entry name" value="NAD(P)-bd_dom_sf"/>
</dbReference>
<dbReference type="InterPro" id="IPR013328">
    <property type="entry name" value="6PGD_dom2"/>
</dbReference>
<evidence type="ECO:0000256" key="5">
    <source>
        <dbReference type="PIRSR" id="PIRSR000114-1"/>
    </source>
</evidence>
<organism evidence="11 12">
    <name type="scientific">Exaiptasia diaphana</name>
    <name type="common">Tropical sea anemone</name>
    <name type="synonym">Aiptasia pulchella</name>
    <dbReference type="NCBI Taxonomy" id="2652724"/>
    <lineage>
        <taxon>Eukaryota</taxon>
        <taxon>Metazoa</taxon>
        <taxon>Cnidaria</taxon>
        <taxon>Anthozoa</taxon>
        <taxon>Hexacorallia</taxon>
        <taxon>Actiniaria</taxon>
        <taxon>Aiptasiidae</taxon>
        <taxon>Exaiptasia</taxon>
    </lineage>
</organism>
<dbReference type="InterPro" id="IPR006109">
    <property type="entry name" value="G3P_DH_NAD-dep_C"/>
</dbReference>
<feature type="binding site" evidence="6">
    <location>
        <position position="324"/>
    </location>
    <ligand>
        <name>NAD(+)</name>
        <dbReference type="ChEBI" id="CHEBI:57540"/>
    </ligand>
</feature>
<dbReference type="Gene3D" id="3.40.50.720">
    <property type="entry name" value="NAD(P)-binding Rossmann-like Domain"/>
    <property type="match status" value="1"/>
</dbReference>
<dbReference type="GO" id="GO:0042803">
    <property type="term" value="F:protein homodimerization activity"/>
    <property type="evidence" value="ECO:0007669"/>
    <property type="project" value="InterPro"/>
</dbReference>
<dbReference type="PRINTS" id="PR00077">
    <property type="entry name" value="GPDHDRGNASE"/>
</dbReference>
<feature type="domain" description="Glycerol-3-phosphate dehydrogenase NAD-dependent C-terminal" evidence="10">
    <location>
        <begin position="220"/>
        <end position="367"/>
    </location>
</feature>
<evidence type="ECO:0000313" key="12">
    <source>
        <dbReference type="Proteomes" id="UP000887567"/>
    </source>
</evidence>
<feature type="binding site" evidence="6">
    <location>
        <begin position="34"/>
        <end position="39"/>
    </location>
    <ligand>
        <name>NAD(+)</name>
        <dbReference type="ChEBI" id="CHEBI:57540"/>
    </ligand>
</feature>
<dbReference type="EnsemblMetazoa" id="XM_021061299.2">
    <property type="protein sequence ID" value="XP_020916958.1"/>
    <property type="gene ID" value="LOC110254317"/>
</dbReference>
<keyword evidence="12" id="KW-1185">Reference proteome</keyword>
<dbReference type="EC" id="1.1.1.8" evidence="8"/>
<dbReference type="GO" id="GO:0141152">
    <property type="term" value="F:glycerol-3-phosphate dehydrogenase (NAD+) activity"/>
    <property type="evidence" value="ECO:0007669"/>
    <property type="project" value="UniProtKB-UniRule"/>
</dbReference>
<evidence type="ECO:0000256" key="3">
    <source>
        <dbReference type="ARBA" id="ARBA00023027"/>
    </source>
</evidence>
<dbReference type="Pfam" id="PF07479">
    <property type="entry name" value="NAD_Gly3P_dh_C"/>
    <property type="match status" value="1"/>
</dbReference>
<dbReference type="KEGG" id="epa:110254317"/>
<dbReference type="OMA" id="TFVSSCC"/>
<dbReference type="InterPro" id="IPR017751">
    <property type="entry name" value="G3P_DH_NAD-dep_euk"/>
</dbReference>
<dbReference type="GO" id="GO:0046168">
    <property type="term" value="P:glycerol-3-phosphate catabolic process"/>
    <property type="evidence" value="ECO:0007669"/>
    <property type="project" value="UniProtKB-UniRule"/>
</dbReference>
<evidence type="ECO:0000256" key="1">
    <source>
        <dbReference type="ARBA" id="ARBA00011009"/>
    </source>
</evidence>
<dbReference type="GO" id="GO:0005975">
    <property type="term" value="P:carbohydrate metabolic process"/>
    <property type="evidence" value="ECO:0007669"/>
    <property type="project" value="InterPro"/>
</dbReference>
<keyword evidence="2 7" id="KW-0560">Oxidoreductase</keyword>
<evidence type="ECO:0000256" key="4">
    <source>
        <dbReference type="ARBA" id="ARBA00048683"/>
    </source>
</evidence>
<evidence type="ECO:0000256" key="8">
    <source>
        <dbReference type="RuleBase" id="RU361243"/>
    </source>
</evidence>
<dbReference type="GO" id="GO:0051287">
    <property type="term" value="F:NAD binding"/>
    <property type="evidence" value="ECO:0007669"/>
    <property type="project" value="UniProtKB-UniRule"/>
</dbReference>
<dbReference type="PANTHER" id="PTHR11728:SF8">
    <property type="entry name" value="GLYCEROL-3-PHOSPHATE DEHYDROGENASE [NAD(+)]-RELATED"/>
    <property type="match status" value="1"/>
</dbReference>
<dbReference type="NCBIfam" id="TIGR03376">
    <property type="entry name" value="glycerol3P_DH"/>
    <property type="match status" value="1"/>
</dbReference>
<evidence type="ECO:0000256" key="2">
    <source>
        <dbReference type="ARBA" id="ARBA00023002"/>
    </source>
</evidence>
<accession>A0A913Y8U8</accession>
<dbReference type="PIRSF" id="PIRSF000114">
    <property type="entry name" value="Glycerol-3-P_dh"/>
    <property type="match status" value="1"/>
</dbReference>
<evidence type="ECO:0000313" key="11">
    <source>
        <dbReference type="EnsemblMetazoa" id="XP_020916958.1"/>
    </source>
</evidence>
<reference evidence="11" key="1">
    <citation type="submission" date="2022-11" db="UniProtKB">
        <authorList>
            <consortium name="EnsemblMetazoa"/>
        </authorList>
    </citation>
    <scope>IDENTIFICATION</scope>
</reference>
<comment type="similarity">
    <text evidence="1 7">Belongs to the NAD-dependent glycerol-3-phosphate dehydrogenase family.</text>
</comment>
<dbReference type="GeneID" id="110254317"/>
<feature type="domain" description="Glycerol-3-phosphate dehydrogenase NAD-dependent N-terminal" evidence="9">
    <location>
        <begin position="29"/>
        <end position="197"/>
    </location>
</feature>
<protein>
    <recommendedName>
        <fullName evidence="8">Glycerol-3-phosphate dehydrogenase [NAD(+)]</fullName>
        <ecNumber evidence="8">1.1.1.8</ecNumber>
    </recommendedName>
</protein>
<dbReference type="Gene3D" id="1.10.1040.10">
    <property type="entry name" value="N-(1-d-carboxylethyl)-l-norvaline Dehydrogenase, domain 2"/>
    <property type="match status" value="1"/>
</dbReference>
<dbReference type="InterPro" id="IPR011128">
    <property type="entry name" value="G3P_DH_NAD-dep_N"/>
</dbReference>
<name>A0A913Y8U8_EXADI</name>
<dbReference type="AlphaFoldDB" id="A0A913Y8U8"/>
<dbReference type="RefSeq" id="XP_020916958.1">
    <property type="nucleotide sequence ID" value="XM_021061299.2"/>
</dbReference>
<feature type="binding site" evidence="6">
    <location>
        <position position="66"/>
    </location>
    <ligand>
        <name>NAD(+)</name>
        <dbReference type="ChEBI" id="CHEBI:57540"/>
    </ligand>
</feature>
<dbReference type="Pfam" id="PF01210">
    <property type="entry name" value="NAD_Gly3P_dh_N"/>
    <property type="match status" value="1"/>
</dbReference>
<dbReference type="FunFam" id="1.10.1040.10:FF:000004">
    <property type="entry name" value="Glycerol-3-phosphate dehydrogenase [NAD(+)]"/>
    <property type="match status" value="1"/>
</dbReference>
<dbReference type="Proteomes" id="UP000887567">
    <property type="component" value="Unplaced"/>
</dbReference>
<dbReference type="PANTHER" id="PTHR11728">
    <property type="entry name" value="GLYCEROL-3-PHOSPHATE DEHYDROGENASE"/>
    <property type="match status" value="1"/>
</dbReference>
<dbReference type="SUPFAM" id="SSF51735">
    <property type="entry name" value="NAD(P)-binding Rossmann-fold domains"/>
    <property type="match status" value="1"/>
</dbReference>
<dbReference type="SUPFAM" id="SSF48179">
    <property type="entry name" value="6-phosphogluconate dehydrogenase C-terminal domain-like"/>
    <property type="match status" value="1"/>
</dbReference>
<feature type="binding site" evidence="6">
    <location>
        <position position="180"/>
    </location>
    <ligand>
        <name>NAD(+)</name>
        <dbReference type="ChEBI" id="CHEBI:57540"/>
    </ligand>
</feature>
<evidence type="ECO:0000256" key="6">
    <source>
        <dbReference type="PIRSR" id="PIRSR000114-3"/>
    </source>
</evidence>
<feature type="active site" description="Proton acceptor" evidence="5">
    <location>
        <position position="231"/>
    </location>
</feature>
<evidence type="ECO:0000259" key="10">
    <source>
        <dbReference type="Pfam" id="PF07479"/>
    </source>
</evidence>
<evidence type="ECO:0000259" key="9">
    <source>
        <dbReference type="Pfam" id="PF01210"/>
    </source>
</evidence>
<dbReference type="GO" id="GO:0005829">
    <property type="term" value="C:cytosol"/>
    <property type="evidence" value="ECO:0007669"/>
    <property type="project" value="TreeGrafter"/>
</dbReference>
<proteinExistence type="inferred from homology"/>